<dbReference type="Proteomes" id="UP001597568">
    <property type="component" value="Unassembled WGS sequence"/>
</dbReference>
<gene>
    <name evidence="2" type="ORF">ACFSY7_06810</name>
</gene>
<evidence type="ECO:0000313" key="2">
    <source>
        <dbReference type="EMBL" id="MFD2868203.1"/>
    </source>
</evidence>
<keyword evidence="1" id="KW-0472">Membrane</keyword>
<keyword evidence="3" id="KW-1185">Reference proteome</keyword>
<feature type="transmembrane region" description="Helical" evidence="1">
    <location>
        <begin position="20"/>
        <end position="40"/>
    </location>
</feature>
<keyword evidence="1" id="KW-1133">Transmembrane helix</keyword>
<accession>A0ABW5XZD3</accession>
<evidence type="ECO:0000313" key="3">
    <source>
        <dbReference type="Proteomes" id="UP001597568"/>
    </source>
</evidence>
<name>A0ABW5XZD3_9BACL</name>
<dbReference type="RefSeq" id="WP_255411542.1">
    <property type="nucleotide sequence ID" value="NZ_JBHUOR010000037.1"/>
</dbReference>
<keyword evidence="1" id="KW-0812">Transmembrane</keyword>
<reference evidence="3" key="1">
    <citation type="journal article" date="2019" name="Int. J. Syst. Evol. Microbiol.">
        <title>The Global Catalogue of Microorganisms (GCM) 10K type strain sequencing project: providing services to taxonomists for standard genome sequencing and annotation.</title>
        <authorList>
            <consortium name="The Broad Institute Genomics Platform"/>
            <consortium name="The Broad Institute Genome Sequencing Center for Infectious Disease"/>
            <person name="Wu L."/>
            <person name="Ma J."/>
        </authorList>
    </citation>
    <scope>NUCLEOTIDE SEQUENCE [LARGE SCALE GENOMIC DNA]</scope>
    <source>
        <strain evidence="3">KCTC 33522</strain>
    </source>
</reference>
<comment type="caution">
    <text evidence="2">The sequence shown here is derived from an EMBL/GenBank/DDBJ whole genome shotgun (WGS) entry which is preliminary data.</text>
</comment>
<proteinExistence type="predicted"/>
<organism evidence="2 3">
    <name type="scientific">Kurthia populi</name>
    <dbReference type="NCBI Taxonomy" id="1562132"/>
    <lineage>
        <taxon>Bacteria</taxon>
        <taxon>Bacillati</taxon>
        <taxon>Bacillota</taxon>
        <taxon>Bacilli</taxon>
        <taxon>Bacillales</taxon>
        <taxon>Caryophanaceae</taxon>
        <taxon>Kurthia</taxon>
    </lineage>
</organism>
<sequence>MKKLLSSITDFVSTKKGMWLTILIWLVAMVALSGGSSSIYNV</sequence>
<evidence type="ECO:0000256" key="1">
    <source>
        <dbReference type="SAM" id="Phobius"/>
    </source>
</evidence>
<dbReference type="EMBL" id="JBHUOR010000037">
    <property type="protein sequence ID" value="MFD2868203.1"/>
    <property type="molecule type" value="Genomic_DNA"/>
</dbReference>
<protein>
    <submittedName>
        <fullName evidence="2">Uncharacterized protein</fullName>
    </submittedName>
</protein>